<feature type="domain" description="Methylmalonyl-CoA mutase alpha/beta chain catalytic" evidence="2">
    <location>
        <begin position="180"/>
        <end position="412"/>
    </location>
</feature>
<evidence type="ECO:0000313" key="4">
    <source>
        <dbReference type="Proteomes" id="UP000255024"/>
    </source>
</evidence>
<protein>
    <submittedName>
        <fullName evidence="3">Methylmalonyl-CoA mutase</fullName>
        <ecNumber evidence="3">5.4.99.2</ecNumber>
    </submittedName>
</protein>
<dbReference type="PANTHER" id="PTHR48101:SF1">
    <property type="entry name" value="METHYLMALONYL-COA MUTASE, LARGE SUBUNIT"/>
    <property type="match status" value="1"/>
</dbReference>
<dbReference type="GO" id="GO:0031419">
    <property type="term" value="F:cobalamin binding"/>
    <property type="evidence" value="ECO:0007669"/>
    <property type="project" value="InterPro"/>
</dbReference>
<dbReference type="InterPro" id="IPR006099">
    <property type="entry name" value="MeMalonylCoA_mutase_a/b_cat"/>
</dbReference>
<feature type="coiled-coil region" evidence="1">
    <location>
        <begin position="344"/>
        <end position="397"/>
    </location>
</feature>
<dbReference type="Pfam" id="PF01642">
    <property type="entry name" value="MM_CoA_mutase"/>
    <property type="match status" value="1"/>
</dbReference>
<evidence type="ECO:0000256" key="1">
    <source>
        <dbReference type="SAM" id="Coils"/>
    </source>
</evidence>
<dbReference type="GO" id="GO:0004494">
    <property type="term" value="F:methylmalonyl-CoA mutase activity"/>
    <property type="evidence" value="ECO:0007669"/>
    <property type="project" value="UniProtKB-EC"/>
</dbReference>
<keyword evidence="4" id="KW-1185">Reference proteome</keyword>
<proteinExistence type="predicted"/>
<dbReference type="InterPro" id="IPR016176">
    <property type="entry name" value="Cbl-dep_enz_cat"/>
</dbReference>
<keyword evidence="1" id="KW-0175">Coiled coil</keyword>
<sequence length="453" mass="51720">MNHHLFGEFTSIPSKQWKNKIQYELNGANYNETLVWESLEGIKVRPFYSADESQPLPIATQNTQWRIVHTIYIQDIAKSISNAKTALQKGSEVIYFTLATADLDVIPLFDALPREVTYFLRASFLDQVYMERVAQWAIQHQYTLHLLVDPIYQLVTDGNWFHNINQDFAIVHALTHQYATVNLTIDTKAYQQAGATIVQQVAYACNHFNEYLSRVTTQGQPIFVEVAMGSNYFFEIAKLKALRLLFDLIAQEYQAPQGVVRIISLPTKRNKTLYGASINALRTTTECMSAILGGADFVGNLPYDALYRKENYASQQIARNQLLTLKKDSDFQAVDNLTAGAYYIEELTKQIAEKALEIIKQIEKADGLITSFHEGTIQRKIEEAAAKEQQLFQTQKEILVGTNLQANPNEKIQAQLELFPFVKQKPRKTLIAPIIEKRLAESYEQHRLTEENN</sequence>
<dbReference type="EMBL" id="UGQL01000002">
    <property type="protein sequence ID" value="STZ70104.1"/>
    <property type="molecule type" value="Genomic_DNA"/>
</dbReference>
<dbReference type="SUPFAM" id="SSF51703">
    <property type="entry name" value="Cobalamin (vitamin B12)-dependent enzymes"/>
    <property type="match status" value="1"/>
</dbReference>
<name>A0A378U672_MYROD</name>
<dbReference type="AlphaFoldDB" id="A0A378U672"/>
<evidence type="ECO:0000259" key="2">
    <source>
        <dbReference type="Pfam" id="PF01642"/>
    </source>
</evidence>
<organism evidence="3 4">
    <name type="scientific">Myroides odoratus</name>
    <name type="common">Flavobacterium odoratum</name>
    <dbReference type="NCBI Taxonomy" id="256"/>
    <lineage>
        <taxon>Bacteria</taxon>
        <taxon>Pseudomonadati</taxon>
        <taxon>Bacteroidota</taxon>
        <taxon>Flavobacteriia</taxon>
        <taxon>Flavobacteriales</taxon>
        <taxon>Flavobacteriaceae</taxon>
        <taxon>Myroides</taxon>
    </lineage>
</organism>
<dbReference type="EC" id="5.4.99.2" evidence="3"/>
<dbReference type="RefSeq" id="WP_115092668.1">
    <property type="nucleotide sequence ID" value="NZ_CP068107.1"/>
</dbReference>
<accession>A0A378U672</accession>
<reference evidence="3 4" key="1">
    <citation type="submission" date="2018-06" db="EMBL/GenBank/DDBJ databases">
        <authorList>
            <consortium name="Pathogen Informatics"/>
            <person name="Doyle S."/>
        </authorList>
    </citation>
    <scope>NUCLEOTIDE SEQUENCE [LARGE SCALE GENOMIC DNA]</scope>
    <source>
        <strain evidence="3 4">NCTC11179</strain>
    </source>
</reference>
<dbReference type="Proteomes" id="UP000255024">
    <property type="component" value="Unassembled WGS sequence"/>
</dbReference>
<evidence type="ECO:0000313" key="3">
    <source>
        <dbReference type="EMBL" id="STZ70104.1"/>
    </source>
</evidence>
<dbReference type="PANTHER" id="PTHR48101">
    <property type="entry name" value="METHYLMALONYL-COA MUTASE, MITOCHONDRIAL-RELATED"/>
    <property type="match status" value="1"/>
</dbReference>
<gene>
    <name evidence="3" type="primary">scpA_1</name>
    <name evidence="3" type="ORF">NCTC11179_03634</name>
</gene>
<keyword evidence="3" id="KW-0413">Isomerase</keyword>
<dbReference type="Gene3D" id="3.20.20.240">
    <property type="entry name" value="Methylmalonyl-CoA mutase"/>
    <property type="match status" value="1"/>
</dbReference>